<protein>
    <recommendedName>
        <fullName evidence="3">Tetratricopeptide repeat protein</fullName>
    </recommendedName>
</protein>
<accession>A0A2S6HGT1</accession>
<reference evidence="1 2" key="1">
    <citation type="submission" date="2018-02" db="EMBL/GenBank/DDBJ databases">
        <title>Subsurface microbial communities from deep shales in Ohio and West Virginia, USA.</title>
        <authorList>
            <person name="Wrighton K."/>
        </authorList>
    </citation>
    <scope>NUCLEOTIDE SEQUENCE [LARGE SCALE GENOMIC DNA]</scope>
    <source>
        <strain evidence="1 2">OWC-DMM</strain>
    </source>
</reference>
<name>A0A2S6HGT1_9GAMM</name>
<organism evidence="1 2">
    <name type="scientific">Methylobacter tundripaludum</name>
    <dbReference type="NCBI Taxonomy" id="173365"/>
    <lineage>
        <taxon>Bacteria</taxon>
        <taxon>Pseudomonadati</taxon>
        <taxon>Pseudomonadota</taxon>
        <taxon>Gammaproteobacteria</taxon>
        <taxon>Methylococcales</taxon>
        <taxon>Methylococcaceae</taxon>
        <taxon>Methylobacter</taxon>
    </lineage>
</organism>
<proteinExistence type="predicted"/>
<evidence type="ECO:0008006" key="3">
    <source>
        <dbReference type="Google" id="ProtNLM"/>
    </source>
</evidence>
<dbReference type="EMBL" id="PTIZ01000003">
    <property type="protein sequence ID" value="PPK76694.1"/>
    <property type="molecule type" value="Genomic_DNA"/>
</dbReference>
<evidence type="ECO:0000313" key="2">
    <source>
        <dbReference type="Proteomes" id="UP000240010"/>
    </source>
</evidence>
<evidence type="ECO:0000313" key="1">
    <source>
        <dbReference type="EMBL" id="PPK76694.1"/>
    </source>
</evidence>
<dbReference type="AlphaFoldDB" id="A0A2S6HGT1"/>
<sequence length="242" mass="27593">MTLYRQLIACSNEQNNANEPTEFNVFLLSDSDAFNFTDSKLPDNFLKNLVFLVAKKPKRLITHIQRIHHCYQANLQEPLFAALVDLLVVLNGRGKAISRRMIIGTKSKLSGEQYKKLQTFMTEDFDVALLSGNQYSVFTKGLVGTGNLVQQIEAPDKQTYDPLVLAHDYIEYSQLDEAKDVLEKAIVNQPQRLELHQCLLELYKSTLDTSGFTTMFNILAGLDVAMPNDWSTLKAFFYERKK</sequence>
<dbReference type="Proteomes" id="UP000240010">
    <property type="component" value="Unassembled WGS sequence"/>
</dbReference>
<dbReference type="RefSeq" id="WP_104428362.1">
    <property type="nucleotide sequence ID" value="NZ_PTIZ01000003.1"/>
</dbReference>
<comment type="caution">
    <text evidence="1">The sequence shown here is derived from an EMBL/GenBank/DDBJ whole genome shotgun (WGS) entry which is preliminary data.</text>
</comment>
<gene>
    <name evidence="1" type="ORF">B0F87_103301</name>
</gene>